<dbReference type="Pfam" id="PF00170">
    <property type="entry name" value="bZIP_1"/>
    <property type="match status" value="1"/>
</dbReference>
<evidence type="ECO:0000256" key="1">
    <source>
        <dbReference type="SAM" id="Coils"/>
    </source>
</evidence>
<keyword evidence="1" id="KW-0175">Coiled coil</keyword>
<dbReference type="GeneID" id="106012118"/>
<dbReference type="RefSeq" id="XP_012939433.1">
    <property type="nucleotide sequence ID" value="XM_013083979.2"/>
</dbReference>
<dbReference type="Proteomes" id="UP000694888">
    <property type="component" value="Unplaced"/>
</dbReference>
<evidence type="ECO:0000313" key="4">
    <source>
        <dbReference type="Proteomes" id="UP000694888"/>
    </source>
</evidence>
<accession>A0ABM1A2D7</accession>
<evidence type="ECO:0000313" key="5">
    <source>
        <dbReference type="RefSeq" id="XP_012939433.1"/>
    </source>
</evidence>
<gene>
    <name evidence="5" type="primary">LOC106012118</name>
</gene>
<name>A0ABM1A2D7_APLCA</name>
<feature type="region of interest" description="Disordered" evidence="2">
    <location>
        <begin position="370"/>
        <end position="404"/>
    </location>
</feature>
<dbReference type="Gene3D" id="1.20.5.170">
    <property type="match status" value="1"/>
</dbReference>
<sequence length="521" mass="57956">MGESGQPVARSDTPTSSTRDPFCPSNDGTSYFSLEAVYNDEGARNEVEVSLGNVVNLAPSDDYSVADSFSYPLEHLLRSGQDNVDVQCSFGGVNNNMPNIEEPQSVQIDPVGLNFSQYGQENDCGITSGDETDCNHKKYSGCLKRDALLFEDDTDCAFQELEWKQQGRNLVSPRWGVQDESMLSGHDEVQSEIAHYSADSNQYLLNCSNSVAHRQNHDSKDSQSLDLNYEPTRKISTLNSFMPESTKSHPQVLFSERRPYSLGDSSSKNAIAARENRIKKKQYVSGLEEKVSKMEVENKSLRQECVKNRDLLSSLQEEVDYYRSVISNQTTLSAVLKNVLKTPGVQLTTSFVHEDVNSLKEQRLILEGSKGEPLVPVNKGDSLSQSHSSVDSRDHQRRKVGTVTDKRKKNLRSISGGMKTRSMKDLPTSKKRKEMYCSRQSSHTGCSEDDNEEIGVDSVDSISSTPHRHYFPEHAETDGDATNTGGICLHVSGKAVSVEFCRHCNARAKFSVLSDHSYIKS</sequence>
<dbReference type="InterPro" id="IPR004827">
    <property type="entry name" value="bZIP"/>
</dbReference>
<feature type="domain" description="BZIP" evidence="3">
    <location>
        <begin position="268"/>
        <end position="319"/>
    </location>
</feature>
<dbReference type="SUPFAM" id="SSF57959">
    <property type="entry name" value="Leucine zipper domain"/>
    <property type="match status" value="1"/>
</dbReference>
<feature type="region of interest" description="Disordered" evidence="2">
    <location>
        <begin position="1"/>
        <end position="27"/>
    </location>
</feature>
<feature type="coiled-coil region" evidence="1">
    <location>
        <begin position="284"/>
        <end position="318"/>
    </location>
</feature>
<keyword evidence="4" id="KW-1185">Reference proteome</keyword>
<proteinExistence type="predicted"/>
<dbReference type="CDD" id="cd14706">
    <property type="entry name" value="bZIP_CREBZF"/>
    <property type="match status" value="1"/>
</dbReference>
<protein>
    <submittedName>
        <fullName evidence="5">Uncharacterized protein LOC106012118</fullName>
    </submittedName>
</protein>
<evidence type="ECO:0000259" key="3">
    <source>
        <dbReference type="Pfam" id="PF00170"/>
    </source>
</evidence>
<dbReference type="InterPro" id="IPR046347">
    <property type="entry name" value="bZIP_sf"/>
</dbReference>
<feature type="compositionally biased region" description="Basic residues" evidence="2">
    <location>
        <begin position="395"/>
        <end position="404"/>
    </location>
</feature>
<organism evidence="4 5">
    <name type="scientific">Aplysia californica</name>
    <name type="common">California sea hare</name>
    <dbReference type="NCBI Taxonomy" id="6500"/>
    <lineage>
        <taxon>Eukaryota</taxon>
        <taxon>Metazoa</taxon>
        <taxon>Spiralia</taxon>
        <taxon>Lophotrochozoa</taxon>
        <taxon>Mollusca</taxon>
        <taxon>Gastropoda</taxon>
        <taxon>Heterobranchia</taxon>
        <taxon>Euthyneura</taxon>
        <taxon>Tectipleura</taxon>
        <taxon>Aplysiida</taxon>
        <taxon>Aplysioidea</taxon>
        <taxon>Aplysiidae</taxon>
        <taxon>Aplysia</taxon>
    </lineage>
</organism>
<reference evidence="5" key="1">
    <citation type="submission" date="2025-08" db="UniProtKB">
        <authorList>
            <consortium name="RefSeq"/>
        </authorList>
    </citation>
    <scope>IDENTIFICATION</scope>
</reference>
<evidence type="ECO:0000256" key="2">
    <source>
        <dbReference type="SAM" id="MobiDB-lite"/>
    </source>
</evidence>
<feature type="region of interest" description="Disordered" evidence="2">
    <location>
        <begin position="418"/>
        <end position="453"/>
    </location>
</feature>